<dbReference type="SMART" id="SM00862">
    <property type="entry name" value="Trans_reg_C"/>
    <property type="match status" value="1"/>
</dbReference>
<dbReference type="SMART" id="SM00448">
    <property type="entry name" value="REC"/>
    <property type="match status" value="1"/>
</dbReference>
<dbReference type="PANTHER" id="PTHR48111">
    <property type="entry name" value="REGULATOR OF RPOS"/>
    <property type="match status" value="1"/>
</dbReference>
<dbReference type="GO" id="GO:0032993">
    <property type="term" value="C:protein-DNA complex"/>
    <property type="evidence" value="ECO:0007669"/>
    <property type="project" value="TreeGrafter"/>
</dbReference>
<accession>A0A486XUU1</accession>
<feature type="domain" description="Response regulatory" evidence="8">
    <location>
        <begin position="5"/>
        <end position="116"/>
    </location>
</feature>
<sequence length="229" mass="26051">MTGISLLLIEDDMKLAEVICEFFQQQHLLVTHVSTAQQALQQSQPFDIIISDIMLPDLDGLSLFQQLRQRWQCPLLFLSALTSEHEQIAGLEVGAADYLCKPIAPLLLLAKIRSALRAAQHPVIQEQRQLHDLLLDKARYQGYFRGQSLQLTALEFDIFWLLSAHHGQVISRDRLFQEIVGRPYDGIDRAIDLKISRLRRKLAERCPGILCISALRGQGYLFTYGNADE</sequence>
<protein>
    <submittedName>
        <fullName evidence="10">DNA-binding response regulator</fullName>
    </submittedName>
</protein>
<proteinExistence type="predicted"/>
<evidence type="ECO:0000256" key="1">
    <source>
        <dbReference type="ARBA" id="ARBA00022553"/>
    </source>
</evidence>
<dbReference type="AlphaFoldDB" id="A0A486XUU1"/>
<dbReference type="PROSITE" id="PS50110">
    <property type="entry name" value="RESPONSE_REGULATORY"/>
    <property type="match status" value="1"/>
</dbReference>
<dbReference type="Pfam" id="PF00072">
    <property type="entry name" value="Response_reg"/>
    <property type="match status" value="1"/>
</dbReference>
<keyword evidence="4 7" id="KW-0238">DNA-binding</keyword>
<evidence type="ECO:0000259" key="9">
    <source>
        <dbReference type="PROSITE" id="PS51755"/>
    </source>
</evidence>
<organism evidence="10">
    <name type="scientific">Rheinheimera sp. BAL341</name>
    <dbReference type="NCBI Taxonomy" id="1708203"/>
    <lineage>
        <taxon>Bacteria</taxon>
        <taxon>Pseudomonadati</taxon>
        <taxon>Pseudomonadota</taxon>
        <taxon>Gammaproteobacteria</taxon>
        <taxon>Chromatiales</taxon>
        <taxon>Chromatiaceae</taxon>
        <taxon>Rheinheimera</taxon>
    </lineage>
</organism>
<dbReference type="PROSITE" id="PS51755">
    <property type="entry name" value="OMPR_PHOB"/>
    <property type="match status" value="1"/>
</dbReference>
<dbReference type="GO" id="GO:0000156">
    <property type="term" value="F:phosphorelay response regulator activity"/>
    <property type="evidence" value="ECO:0007669"/>
    <property type="project" value="TreeGrafter"/>
</dbReference>
<evidence type="ECO:0000259" key="8">
    <source>
        <dbReference type="PROSITE" id="PS50110"/>
    </source>
</evidence>
<evidence type="ECO:0000256" key="2">
    <source>
        <dbReference type="ARBA" id="ARBA00023012"/>
    </source>
</evidence>
<dbReference type="Gene3D" id="3.40.50.2300">
    <property type="match status" value="1"/>
</dbReference>
<keyword evidence="2" id="KW-0902">Two-component regulatory system</keyword>
<dbReference type="GO" id="GO:0000976">
    <property type="term" value="F:transcription cis-regulatory region binding"/>
    <property type="evidence" value="ECO:0007669"/>
    <property type="project" value="TreeGrafter"/>
</dbReference>
<feature type="modified residue" description="4-aspartylphosphate" evidence="6">
    <location>
        <position position="52"/>
    </location>
</feature>
<dbReference type="SUPFAM" id="SSF52172">
    <property type="entry name" value="CheY-like"/>
    <property type="match status" value="1"/>
</dbReference>
<dbReference type="Gene3D" id="6.10.250.690">
    <property type="match status" value="1"/>
</dbReference>
<feature type="domain" description="OmpR/PhoB-type" evidence="9">
    <location>
        <begin position="125"/>
        <end position="224"/>
    </location>
</feature>
<name>A0A486XUU1_9GAMM</name>
<feature type="DNA-binding region" description="OmpR/PhoB-type" evidence="7">
    <location>
        <begin position="125"/>
        <end position="224"/>
    </location>
</feature>
<evidence type="ECO:0000256" key="5">
    <source>
        <dbReference type="ARBA" id="ARBA00023163"/>
    </source>
</evidence>
<dbReference type="InterPro" id="IPR036388">
    <property type="entry name" value="WH-like_DNA-bd_sf"/>
</dbReference>
<evidence type="ECO:0000256" key="4">
    <source>
        <dbReference type="ARBA" id="ARBA00023125"/>
    </source>
</evidence>
<dbReference type="CDD" id="cd17574">
    <property type="entry name" value="REC_OmpR"/>
    <property type="match status" value="1"/>
</dbReference>
<dbReference type="PANTHER" id="PTHR48111:SF4">
    <property type="entry name" value="DNA-BINDING DUAL TRANSCRIPTIONAL REGULATOR OMPR"/>
    <property type="match status" value="1"/>
</dbReference>
<dbReference type="InterPro" id="IPR001789">
    <property type="entry name" value="Sig_transdc_resp-reg_receiver"/>
</dbReference>
<dbReference type="Gene3D" id="1.10.10.10">
    <property type="entry name" value="Winged helix-like DNA-binding domain superfamily/Winged helix DNA-binding domain"/>
    <property type="match status" value="1"/>
</dbReference>
<dbReference type="InterPro" id="IPR039420">
    <property type="entry name" value="WalR-like"/>
</dbReference>
<dbReference type="InterPro" id="IPR001867">
    <property type="entry name" value="OmpR/PhoB-type_DNA-bd"/>
</dbReference>
<evidence type="ECO:0000256" key="3">
    <source>
        <dbReference type="ARBA" id="ARBA00023015"/>
    </source>
</evidence>
<dbReference type="CDD" id="cd00383">
    <property type="entry name" value="trans_reg_C"/>
    <property type="match status" value="1"/>
</dbReference>
<dbReference type="InterPro" id="IPR011006">
    <property type="entry name" value="CheY-like_superfamily"/>
</dbReference>
<keyword evidence="3" id="KW-0805">Transcription regulation</keyword>
<evidence type="ECO:0000256" key="7">
    <source>
        <dbReference type="PROSITE-ProRule" id="PRU01091"/>
    </source>
</evidence>
<gene>
    <name evidence="10" type="ORF">BAL341_3432</name>
</gene>
<keyword evidence="5" id="KW-0804">Transcription</keyword>
<dbReference type="GO" id="GO:0006355">
    <property type="term" value="P:regulation of DNA-templated transcription"/>
    <property type="evidence" value="ECO:0007669"/>
    <property type="project" value="InterPro"/>
</dbReference>
<evidence type="ECO:0000313" key="10">
    <source>
        <dbReference type="EMBL" id="VHO06411.1"/>
    </source>
</evidence>
<evidence type="ECO:0000256" key="6">
    <source>
        <dbReference type="PROSITE-ProRule" id="PRU00169"/>
    </source>
</evidence>
<dbReference type="Pfam" id="PF00486">
    <property type="entry name" value="Trans_reg_C"/>
    <property type="match status" value="1"/>
</dbReference>
<keyword evidence="1 6" id="KW-0597">Phosphoprotein</keyword>
<dbReference type="EMBL" id="CAAJGR010000033">
    <property type="protein sequence ID" value="VHO06411.1"/>
    <property type="molecule type" value="Genomic_DNA"/>
</dbReference>
<reference evidence="10" key="1">
    <citation type="submission" date="2019-04" db="EMBL/GenBank/DDBJ databases">
        <authorList>
            <person name="Brambilla D."/>
        </authorList>
    </citation>
    <scope>NUCLEOTIDE SEQUENCE</scope>
    <source>
        <strain evidence="10">BAL1</strain>
    </source>
</reference>
<dbReference type="GO" id="GO:0005829">
    <property type="term" value="C:cytosol"/>
    <property type="evidence" value="ECO:0007669"/>
    <property type="project" value="TreeGrafter"/>
</dbReference>